<sequence>MILMKISYDPKYDVLYLNFSENKIVDTIEVDRGVLIDHGEEGEMVGIEIINASKLIRSKPLQEIVIKIEEEAEA</sequence>
<dbReference type="PATRIC" id="fig|301375.7.peg.519"/>
<dbReference type="Pfam" id="PF10049">
    <property type="entry name" value="DUF2283"/>
    <property type="match status" value="1"/>
</dbReference>
<gene>
    <name evidence="1" type="ORF">XD72_2162</name>
</gene>
<comment type="caution">
    <text evidence="1">The sequence shown here is derived from an EMBL/GenBank/DDBJ whole genome shotgun (WGS) entry which is preliminary data.</text>
</comment>
<evidence type="ECO:0008006" key="3">
    <source>
        <dbReference type="Google" id="ProtNLM"/>
    </source>
</evidence>
<accession>A0A101FS77</accession>
<name>A0A101FS77_9EURY</name>
<dbReference type="EMBL" id="LGFT01000070">
    <property type="protein sequence ID" value="KUK43473.1"/>
    <property type="molecule type" value="Genomic_DNA"/>
</dbReference>
<protein>
    <recommendedName>
        <fullName evidence="3">DUF2283 domain-containing protein</fullName>
    </recommendedName>
</protein>
<organism evidence="1 2">
    <name type="scientific">Methanothrix harundinacea</name>
    <dbReference type="NCBI Taxonomy" id="301375"/>
    <lineage>
        <taxon>Archaea</taxon>
        <taxon>Methanobacteriati</taxon>
        <taxon>Methanobacteriota</taxon>
        <taxon>Stenosarchaea group</taxon>
        <taxon>Methanomicrobia</taxon>
        <taxon>Methanotrichales</taxon>
        <taxon>Methanotrichaceae</taxon>
        <taxon>Methanothrix</taxon>
    </lineage>
</organism>
<evidence type="ECO:0000313" key="2">
    <source>
        <dbReference type="Proteomes" id="UP000057043"/>
    </source>
</evidence>
<proteinExistence type="predicted"/>
<dbReference type="Proteomes" id="UP000057043">
    <property type="component" value="Unassembled WGS sequence"/>
</dbReference>
<dbReference type="PANTHER" id="PTHR37029:SF1">
    <property type="entry name" value="SSR1768 PROTEIN"/>
    <property type="match status" value="1"/>
</dbReference>
<dbReference type="InterPro" id="IPR019270">
    <property type="entry name" value="DUF2283"/>
</dbReference>
<dbReference type="AlphaFoldDB" id="A0A101FS77"/>
<reference evidence="1 2" key="1">
    <citation type="journal article" date="2015" name="MBio">
        <title>Genome-Resolved Metagenomic Analysis Reveals Roles for Candidate Phyla and Other Microbial Community Members in Biogeochemical Transformations in Oil Reservoirs.</title>
        <authorList>
            <person name="Hu P."/>
            <person name="Tom L."/>
            <person name="Singh A."/>
            <person name="Thomas B.C."/>
            <person name="Baker B.J."/>
            <person name="Piceno Y.M."/>
            <person name="Andersen G.L."/>
            <person name="Banfield J.F."/>
        </authorList>
    </citation>
    <scope>NUCLEOTIDE SEQUENCE [LARGE SCALE GENOMIC DNA]</scope>
    <source>
        <strain evidence="1">57_489</strain>
    </source>
</reference>
<dbReference type="PANTHER" id="PTHR37029">
    <property type="entry name" value="SSR1768 PROTEIN"/>
    <property type="match status" value="1"/>
</dbReference>
<evidence type="ECO:0000313" key="1">
    <source>
        <dbReference type="EMBL" id="KUK43473.1"/>
    </source>
</evidence>